<gene>
    <name evidence="1" type="ORF">EVAR_8322_1</name>
</gene>
<dbReference type="Proteomes" id="UP000299102">
    <property type="component" value="Unassembled WGS sequence"/>
</dbReference>
<evidence type="ECO:0000313" key="1">
    <source>
        <dbReference type="EMBL" id="GBP36489.1"/>
    </source>
</evidence>
<evidence type="ECO:0000313" key="2">
    <source>
        <dbReference type="Proteomes" id="UP000299102"/>
    </source>
</evidence>
<sequence length="123" mass="13932">MAQFPPCRMHLAPRLTSPYTCYEEVVPLQLRIRVSPGVRCVESKSRRKPVRPSSYVTIDIDARYRSESRTRRASTIASPVYTVDLPGRSWNQLWALQKNQVPPLDTRITGSIHGSGTLAAPRR</sequence>
<organism evidence="1 2">
    <name type="scientific">Eumeta variegata</name>
    <name type="common">Bagworm moth</name>
    <name type="synonym">Eumeta japonica</name>
    <dbReference type="NCBI Taxonomy" id="151549"/>
    <lineage>
        <taxon>Eukaryota</taxon>
        <taxon>Metazoa</taxon>
        <taxon>Ecdysozoa</taxon>
        <taxon>Arthropoda</taxon>
        <taxon>Hexapoda</taxon>
        <taxon>Insecta</taxon>
        <taxon>Pterygota</taxon>
        <taxon>Neoptera</taxon>
        <taxon>Endopterygota</taxon>
        <taxon>Lepidoptera</taxon>
        <taxon>Glossata</taxon>
        <taxon>Ditrysia</taxon>
        <taxon>Tineoidea</taxon>
        <taxon>Psychidae</taxon>
        <taxon>Oiketicinae</taxon>
        <taxon>Eumeta</taxon>
    </lineage>
</organism>
<protein>
    <submittedName>
        <fullName evidence="1">Uncharacterized protein</fullName>
    </submittedName>
</protein>
<dbReference type="AlphaFoldDB" id="A0A4C1VCZ5"/>
<reference evidence="1 2" key="1">
    <citation type="journal article" date="2019" name="Commun. Biol.">
        <title>The bagworm genome reveals a unique fibroin gene that provides high tensile strength.</title>
        <authorList>
            <person name="Kono N."/>
            <person name="Nakamura H."/>
            <person name="Ohtoshi R."/>
            <person name="Tomita M."/>
            <person name="Numata K."/>
            <person name="Arakawa K."/>
        </authorList>
    </citation>
    <scope>NUCLEOTIDE SEQUENCE [LARGE SCALE GENOMIC DNA]</scope>
</reference>
<dbReference type="EMBL" id="BGZK01000319">
    <property type="protein sequence ID" value="GBP36489.1"/>
    <property type="molecule type" value="Genomic_DNA"/>
</dbReference>
<proteinExistence type="predicted"/>
<comment type="caution">
    <text evidence="1">The sequence shown here is derived from an EMBL/GenBank/DDBJ whole genome shotgun (WGS) entry which is preliminary data.</text>
</comment>
<accession>A0A4C1VCZ5</accession>
<keyword evidence="2" id="KW-1185">Reference proteome</keyword>
<name>A0A4C1VCZ5_EUMVA</name>